<evidence type="ECO:0000313" key="2">
    <source>
        <dbReference type="EMBL" id="MZR13211.1"/>
    </source>
</evidence>
<keyword evidence="3" id="KW-1185">Reference proteome</keyword>
<dbReference type="EMBL" id="WTUX01000011">
    <property type="protein sequence ID" value="MZR13211.1"/>
    <property type="molecule type" value="Genomic_DNA"/>
</dbReference>
<gene>
    <name evidence="2" type="ORF">GQE99_09295</name>
</gene>
<dbReference type="GO" id="GO:0016790">
    <property type="term" value="F:thiolester hydrolase activity"/>
    <property type="evidence" value="ECO:0007669"/>
    <property type="project" value="UniProtKB-ARBA"/>
</dbReference>
<dbReference type="AlphaFoldDB" id="A0A845M9M3"/>
<dbReference type="Pfam" id="PF03061">
    <property type="entry name" value="4HBT"/>
    <property type="match status" value="1"/>
</dbReference>
<dbReference type="Gene3D" id="3.10.129.10">
    <property type="entry name" value="Hotdog Thioesterase"/>
    <property type="match status" value="1"/>
</dbReference>
<protein>
    <submittedName>
        <fullName evidence="2">Thioesterase</fullName>
    </submittedName>
</protein>
<feature type="domain" description="Thioesterase" evidence="1">
    <location>
        <begin position="50"/>
        <end position="124"/>
    </location>
</feature>
<comment type="caution">
    <text evidence="2">The sequence shown here is derived from an EMBL/GenBank/DDBJ whole genome shotgun (WGS) entry which is preliminary data.</text>
</comment>
<evidence type="ECO:0000259" key="1">
    <source>
        <dbReference type="Pfam" id="PF03061"/>
    </source>
</evidence>
<dbReference type="InterPro" id="IPR029069">
    <property type="entry name" value="HotDog_dom_sf"/>
</dbReference>
<proteinExistence type="predicted"/>
<dbReference type="CDD" id="cd03443">
    <property type="entry name" value="PaaI_thioesterase"/>
    <property type="match status" value="1"/>
</dbReference>
<organism evidence="2 3">
    <name type="scientific">Maritimibacter harenae</name>
    <dbReference type="NCBI Taxonomy" id="2606218"/>
    <lineage>
        <taxon>Bacteria</taxon>
        <taxon>Pseudomonadati</taxon>
        <taxon>Pseudomonadota</taxon>
        <taxon>Alphaproteobacteria</taxon>
        <taxon>Rhodobacterales</taxon>
        <taxon>Roseobacteraceae</taxon>
        <taxon>Maritimibacter</taxon>
    </lineage>
</organism>
<reference evidence="2 3" key="1">
    <citation type="submission" date="2019-12" db="EMBL/GenBank/DDBJ databases">
        <title>Maritimibacter sp. nov. sp. isolated from sea sand.</title>
        <authorList>
            <person name="Kim J."/>
            <person name="Jeong S.E."/>
            <person name="Jung H.S."/>
            <person name="Jeon C.O."/>
        </authorList>
    </citation>
    <scope>NUCLEOTIDE SEQUENCE [LARGE SCALE GENOMIC DNA]</scope>
    <source>
        <strain evidence="2 3">DP07</strain>
    </source>
</reference>
<evidence type="ECO:0000313" key="3">
    <source>
        <dbReference type="Proteomes" id="UP000467322"/>
    </source>
</evidence>
<dbReference type="RefSeq" id="WP_161351312.1">
    <property type="nucleotide sequence ID" value="NZ_WTUX01000011.1"/>
</dbReference>
<dbReference type="InterPro" id="IPR006683">
    <property type="entry name" value="Thioestr_dom"/>
</dbReference>
<accession>A0A845M9M3</accession>
<dbReference type="SUPFAM" id="SSF54637">
    <property type="entry name" value="Thioesterase/thiol ester dehydrase-isomerase"/>
    <property type="match status" value="1"/>
</dbReference>
<dbReference type="Proteomes" id="UP000467322">
    <property type="component" value="Unassembled WGS sequence"/>
</dbReference>
<name>A0A845M9M3_9RHOB</name>
<sequence length="140" mass="15213">MQLKMSLDELNRFLDEHFPQVADDFEVLDVAPMRITTRALVDDKHLRPGNTVSGPTMFALADVSVYLGILAMIGPKALAVTTNCAIDFMRKPAAGANLRAETRILKLGKVLAVGDVLLYSEGTEAPVGRASLTYSIPPER</sequence>